<keyword evidence="3 4" id="KW-0326">Glycosidase</keyword>
<dbReference type="EMBL" id="MQWD01000001">
    <property type="protein sequence ID" value="PAP77311.1"/>
    <property type="molecule type" value="Genomic_DNA"/>
</dbReference>
<evidence type="ECO:0000256" key="2">
    <source>
        <dbReference type="ARBA" id="ARBA00022801"/>
    </source>
</evidence>
<dbReference type="GO" id="GO:0004553">
    <property type="term" value="F:hydrolase activity, hydrolyzing O-glycosyl compounds"/>
    <property type="evidence" value="ECO:0007669"/>
    <property type="project" value="InterPro"/>
</dbReference>
<dbReference type="AlphaFoldDB" id="A0A271J1B3"/>
<organism evidence="8 9">
    <name type="scientific">Rubrivirga marina</name>
    <dbReference type="NCBI Taxonomy" id="1196024"/>
    <lineage>
        <taxon>Bacteria</taxon>
        <taxon>Pseudomonadati</taxon>
        <taxon>Rhodothermota</taxon>
        <taxon>Rhodothermia</taxon>
        <taxon>Rhodothermales</taxon>
        <taxon>Rubricoccaceae</taxon>
        <taxon>Rubrivirga</taxon>
    </lineage>
</organism>
<dbReference type="InterPro" id="IPR030458">
    <property type="entry name" value="Glyco_hydro_31_AS"/>
</dbReference>
<reference evidence="8 9" key="1">
    <citation type="submission" date="2016-11" db="EMBL/GenBank/DDBJ databases">
        <title>Study of marine rhodopsin-containing bacteria.</title>
        <authorList>
            <person name="Yoshizawa S."/>
            <person name="Kumagai Y."/>
            <person name="Kogure K."/>
        </authorList>
    </citation>
    <scope>NUCLEOTIDE SEQUENCE [LARGE SCALE GENOMIC DNA]</scope>
    <source>
        <strain evidence="8 9">SAORIC-28</strain>
    </source>
</reference>
<evidence type="ECO:0000256" key="4">
    <source>
        <dbReference type="RuleBase" id="RU361185"/>
    </source>
</evidence>
<evidence type="ECO:0000256" key="1">
    <source>
        <dbReference type="ARBA" id="ARBA00007806"/>
    </source>
</evidence>
<dbReference type="Gene3D" id="2.60.40.1760">
    <property type="entry name" value="glycosyl hydrolase (family 31)"/>
    <property type="match status" value="1"/>
</dbReference>
<evidence type="ECO:0000313" key="8">
    <source>
        <dbReference type="EMBL" id="PAP77311.1"/>
    </source>
</evidence>
<accession>A0A271J1B3</accession>
<dbReference type="InterPro" id="IPR048395">
    <property type="entry name" value="Glyco_hydro_31_C"/>
</dbReference>
<dbReference type="InterPro" id="IPR017853">
    <property type="entry name" value="GH"/>
</dbReference>
<sequence>MSSPLPDAPAITAGVLTFPTHAGTLRLDALADEVVRVRLLRDGEAPRERPSYALDPDARWGGPSHWRVRDADEVVEVETAALRIRVTVATGAFVVTDRRHGRVLAEAEALPTKGVAHAVALEPEDRLFGLGDKALALDRRGHAVELWNTDAFKYGRGTDPLYKSVPFVLKQGTDGAVGLFYDNTFRSRFDLGAAESDRMTWSADGGVLDLYVLHSLTPLGVVETYARLTGRTPMLPRWALGYHQCRYSYMDEGEIRDVAAGFRDRGIPCDALYFDIHYMDGYRVFTWDRERFPDPPGLLADLKRDGFKSVVIIDPGVKADDPDYDVYRQGEERDAYVLYPDGSEVHGDVWPGPCAFPDFTDADVRAWWGSLHDELVRDGIDGVWNDMNEPAIFEVKHVEGSMEAEEGVGTIPDEARHAFEGEGGSHAEAHNVYGMQMQRATFEGLREIAPGRRPFTITRASYAGAQRFGTSWTGDNSATWDHLTLAVQTCLSLGVSGMTFTGSDVGGFVGEPTGELLARWTQVGALTPLFRNHSAVDTPRQEPWLFGDEVERVCREAIELRYRLLPVLYTALWQAATHGTPILRPLPLVHPGDQTVRRASPLGFYVGDTLLAQPVLEEGQTEREVYLPDAEAGWFDFWTGEPFEGRQTIRTKTPLDHVPLYVRGGSVLPLGPVRQHTGEPVDRLTLHVYPAPGRHTSWLYEDAGDGDGDAWLGRLDLEDDGEAVHIGCAVSGAHTPEWTAWDVEVHGLGAAPARVAAVGEEIEVVWDGSARFRVPVGASIEILR</sequence>
<dbReference type="Pfam" id="PF01055">
    <property type="entry name" value="Glyco_hydro_31_2nd"/>
    <property type="match status" value="1"/>
</dbReference>
<dbReference type="CDD" id="cd06604">
    <property type="entry name" value="GH31_glucosidase_II_MalA"/>
    <property type="match status" value="1"/>
</dbReference>
<dbReference type="Gene3D" id="2.60.40.1180">
    <property type="entry name" value="Golgi alpha-mannosidase II"/>
    <property type="match status" value="2"/>
</dbReference>
<dbReference type="Proteomes" id="UP000216339">
    <property type="component" value="Unassembled WGS sequence"/>
</dbReference>
<comment type="similarity">
    <text evidence="1 4">Belongs to the glycosyl hydrolase 31 family.</text>
</comment>
<dbReference type="Gene3D" id="3.20.20.80">
    <property type="entry name" value="Glycosidases"/>
    <property type="match status" value="1"/>
</dbReference>
<evidence type="ECO:0000256" key="3">
    <source>
        <dbReference type="ARBA" id="ARBA00023295"/>
    </source>
</evidence>
<dbReference type="GO" id="GO:0030246">
    <property type="term" value="F:carbohydrate binding"/>
    <property type="evidence" value="ECO:0007669"/>
    <property type="project" value="InterPro"/>
</dbReference>
<dbReference type="Pfam" id="PF21365">
    <property type="entry name" value="Glyco_hydro_31_3rd"/>
    <property type="match status" value="1"/>
</dbReference>
<name>A0A271J1B3_9BACT</name>
<protein>
    <recommendedName>
        <fullName evidence="10">Alpha-glucosidase</fullName>
    </recommendedName>
</protein>
<dbReference type="PANTHER" id="PTHR22762:SF120">
    <property type="entry name" value="HETEROGLYCAN GLUCOSIDASE 1"/>
    <property type="match status" value="1"/>
</dbReference>
<evidence type="ECO:0008006" key="10">
    <source>
        <dbReference type="Google" id="ProtNLM"/>
    </source>
</evidence>
<dbReference type="InterPro" id="IPR000322">
    <property type="entry name" value="Glyco_hydro_31_TIM"/>
</dbReference>
<dbReference type="InterPro" id="IPR013780">
    <property type="entry name" value="Glyco_hydro_b"/>
</dbReference>
<evidence type="ECO:0000259" key="6">
    <source>
        <dbReference type="Pfam" id="PF13802"/>
    </source>
</evidence>
<dbReference type="SUPFAM" id="SSF51445">
    <property type="entry name" value="(Trans)glycosidases"/>
    <property type="match status" value="1"/>
</dbReference>
<evidence type="ECO:0000259" key="5">
    <source>
        <dbReference type="Pfam" id="PF01055"/>
    </source>
</evidence>
<dbReference type="OrthoDB" id="176168at2"/>
<proteinExistence type="inferred from homology"/>
<dbReference type="PROSITE" id="PS00129">
    <property type="entry name" value="GLYCOSYL_HYDROL_F31_1"/>
    <property type="match status" value="1"/>
</dbReference>
<feature type="domain" description="Glycosyl hydrolase family 31 C-terminal" evidence="7">
    <location>
        <begin position="579"/>
        <end position="668"/>
    </location>
</feature>
<dbReference type="CDD" id="cd14752">
    <property type="entry name" value="GH31_N"/>
    <property type="match status" value="1"/>
</dbReference>
<dbReference type="Pfam" id="PF13802">
    <property type="entry name" value="Gal_mutarotas_2"/>
    <property type="match status" value="1"/>
</dbReference>
<keyword evidence="9" id="KW-1185">Reference proteome</keyword>
<gene>
    <name evidence="8" type="ORF">BSZ37_13135</name>
</gene>
<dbReference type="InterPro" id="IPR025887">
    <property type="entry name" value="Glyco_hydro_31_N_dom"/>
</dbReference>
<keyword evidence="2 4" id="KW-0378">Hydrolase</keyword>
<dbReference type="RefSeq" id="WP_095510979.1">
    <property type="nucleotide sequence ID" value="NZ_MQWD01000001.1"/>
</dbReference>
<dbReference type="InterPro" id="IPR011013">
    <property type="entry name" value="Gal_mutarotase_sf_dom"/>
</dbReference>
<evidence type="ECO:0000313" key="9">
    <source>
        <dbReference type="Proteomes" id="UP000216339"/>
    </source>
</evidence>
<evidence type="ECO:0000259" key="7">
    <source>
        <dbReference type="Pfam" id="PF21365"/>
    </source>
</evidence>
<dbReference type="SUPFAM" id="SSF74650">
    <property type="entry name" value="Galactose mutarotase-like"/>
    <property type="match status" value="1"/>
</dbReference>
<dbReference type="PANTHER" id="PTHR22762">
    <property type="entry name" value="ALPHA-GLUCOSIDASE"/>
    <property type="match status" value="1"/>
</dbReference>
<comment type="caution">
    <text evidence="8">The sequence shown here is derived from an EMBL/GenBank/DDBJ whole genome shotgun (WGS) entry which is preliminary data.</text>
</comment>
<feature type="domain" description="Glycoside hydrolase family 31 N-terminal" evidence="6">
    <location>
        <begin position="24"/>
        <end position="190"/>
    </location>
</feature>
<dbReference type="GO" id="GO:0005975">
    <property type="term" value="P:carbohydrate metabolic process"/>
    <property type="evidence" value="ECO:0007669"/>
    <property type="project" value="InterPro"/>
</dbReference>
<feature type="domain" description="Glycoside hydrolase family 31 TIM barrel" evidence="5">
    <location>
        <begin position="232"/>
        <end position="571"/>
    </location>
</feature>
<dbReference type="SUPFAM" id="SSF51011">
    <property type="entry name" value="Glycosyl hydrolase domain"/>
    <property type="match status" value="1"/>
</dbReference>